<dbReference type="Pfam" id="PF00773">
    <property type="entry name" value="RNB"/>
    <property type="match status" value="1"/>
</dbReference>
<dbReference type="AlphaFoldDB" id="A0A1G7JGY9"/>
<sequence>MLRGVAALVVYKGKPALAEEQGGRLELTLEGGAKQKVRPKDVLFLHPGPASLDLKVPEGEEEAAWELLEGQTVSLRELAELVYGAYTPEAAYGAYLLAQRGERFVLEGEGVRARTREELLALKEAERKRLERERAFQEALKRLKEGSPAPEDRPLLAEVEALARGERKESPVLRALGLPETPEAAHAFLLRLGLWQRENPHPRRLGLPLQPPDLPVPPLPEEDRVDLTHLPAFAIDDEGSQDPDDAVFAERVEGGFRLFVHVADVAALVPPKSPLDEEALRRGANLYLPEGTVPMLPPAVTEALGLGLREVSPALTFELWVSEEGELLEERVYPSWVQVKRLTYREALGVEALRPLEALAEAFRAKRLAAGALEIALPEVKVRVEGEEVRITPLPPYPSRVWVREAMLLAGYAAAHLAVREGLAFPFAAQEAPARRVEGEGLAAMWEQRKALRRAQLKAVPAPHKGLGLPLYAQVTSPLRRYLDLVAHQQLRAWLKGERPLSQSEVLERVGAAEAVADLVREAERKSKLHWTLLYLQEKGYEGPGVLVERRGGQGVFLLPELGLSAQVALPQALPLNAEARLRFLEADLPALEARFALV</sequence>
<dbReference type="PANTHER" id="PTHR23355:SF9">
    <property type="entry name" value="DIS3-LIKE EXONUCLEASE 2"/>
    <property type="match status" value="1"/>
</dbReference>
<keyword evidence="4" id="KW-1185">Reference proteome</keyword>
<accession>A0A1G7JGY9</accession>
<dbReference type="GO" id="GO:0000932">
    <property type="term" value="C:P-body"/>
    <property type="evidence" value="ECO:0007669"/>
    <property type="project" value="TreeGrafter"/>
</dbReference>
<keyword evidence="1" id="KW-0175">Coiled coil</keyword>
<reference evidence="4" key="1">
    <citation type="submission" date="2016-10" db="EMBL/GenBank/DDBJ databases">
        <authorList>
            <person name="Varghese N."/>
            <person name="Submissions S."/>
        </authorList>
    </citation>
    <scope>NUCLEOTIDE SEQUENCE [LARGE SCALE GENOMIC DNA]</scope>
    <source>
        <strain evidence="4">CGMCC 1.6992</strain>
    </source>
</reference>
<protein>
    <submittedName>
        <fullName evidence="3">Exoribonuclease-2</fullName>
    </submittedName>
</protein>
<gene>
    <name evidence="3" type="ORF">SAMN04488243_13425</name>
</gene>
<evidence type="ECO:0000256" key="1">
    <source>
        <dbReference type="SAM" id="Coils"/>
    </source>
</evidence>
<name>A0A1G7JGY9_9DEIN</name>
<dbReference type="Proteomes" id="UP000199446">
    <property type="component" value="Unassembled WGS sequence"/>
</dbReference>
<dbReference type="SUPFAM" id="SSF50249">
    <property type="entry name" value="Nucleic acid-binding proteins"/>
    <property type="match status" value="2"/>
</dbReference>
<dbReference type="InterPro" id="IPR056404">
    <property type="entry name" value="HTH_RNase_II"/>
</dbReference>
<dbReference type="GO" id="GO:0003723">
    <property type="term" value="F:RNA binding"/>
    <property type="evidence" value="ECO:0007669"/>
    <property type="project" value="InterPro"/>
</dbReference>
<feature type="coiled-coil region" evidence="1">
    <location>
        <begin position="113"/>
        <end position="142"/>
    </location>
</feature>
<organism evidence="3 4">
    <name type="scientific">Thermus arciformis</name>
    <dbReference type="NCBI Taxonomy" id="482827"/>
    <lineage>
        <taxon>Bacteria</taxon>
        <taxon>Thermotogati</taxon>
        <taxon>Deinococcota</taxon>
        <taxon>Deinococci</taxon>
        <taxon>Thermales</taxon>
        <taxon>Thermaceae</taxon>
        <taxon>Thermus</taxon>
    </lineage>
</organism>
<dbReference type="InterPro" id="IPR001900">
    <property type="entry name" value="RNase_II/R"/>
</dbReference>
<dbReference type="GO" id="GO:0006402">
    <property type="term" value="P:mRNA catabolic process"/>
    <property type="evidence" value="ECO:0007669"/>
    <property type="project" value="TreeGrafter"/>
</dbReference>
<evidence type="ECO:0000313" key="4">
    <source>
        <dbReference type="Proteomes" id="UP000199446"/>
    </source>
</evidence>
<proteinExistence type="predicted"/>
<feature type="domain" description="RNB" evidence="2">
    <location>
        <begin position="224"/>
        <end position="497"/>
    </location>
</feature>
<dbReference type="InterPro" id="IPR036388">
    <property type="entry name" value="WH-like_DNA-bd_sf"/>
</dbReference>
<dbReference type="GO" id="GO:0000175">
    <property type="term" value="F:3'-5'-RNA exonuclease activity"/>
    <property type="evidence" value="ECO:0007669"/>
    <property type="project" value="TreeGrafter"/>
</dbReference>
<dbReference type="InterPro" id="IPR012340">
    <property type="entry name" value="NA-bd_OB-fold"/>
</dbReference>
<evidence type="ECO:0000259" key="2">
    <source>
        <dbReference type="SMART" id="SM00955"/>
    </source>
</evidence>
<dbReference type="Pfam" id="PF23161">
    <property type="entry name" value="HTH_RNase_II"/>
    <property type="match status" value="1"/>
</dbReference>
<dbReference type="Gene3D" id="2.40.50.140">
    <property type="entry name" value="Nucleic acid-binding proteins"/>
    <property type="match status" value="1"/>
</dbReference>
<dbReference type="Gene3D" id="1.10.10.10">
    <property type="entry name" value="Winged helix-like DNA-binding domain superfamily/Winged helix DNA-binding domain"/>
    <property type="match status" value="1"/>
</dbReference>
<evidence type="ECO:0000313" key="3">
    <source>
        <dbReference type="EMBL" id="SDF24222.1"/>
    </source>
</evidence>
<dbReference type="EMBL" id="FNBC01000034">
    <property type="protein sequence ID" value="SDF24222.1"/>
    <property type="molecule type" value="Genomic_DNA"/>
</dbReference>
<dbReference type="PANTHER" id="PTHR23355">
    <property type="entry name" value="RIBONUCLEASE"/>
    <property type="match status" value="1"/>
</dbReference>
<dbReference type="SMART" id="SM00955">
    <property type="entry name" value="RNB"/>
    <property type="match status" value="1"/>
</dbReference>
<dbReference type="OrthoDB" id="9764149at2"/>
<dbReference type="STRING" id="482827.SAMN04488243_13425"/>
<dbReference type="InterPro" id="IPR050180">
    <property type="entry name" value="RNR_Ribonuclease"/>
</dbReference>
<dbReference type="RefSeq" id="WP_093008327.1">
    <property type="nucleotide sequence ID" value="NZ_FNBC01000034.1"/>
</dbReference>